<evidence type="ECO:0000256" key="5">
    <source>
        <dbReference type="ARBA" id="ARBA00023163"/>
    </source>
</evidence>
<keyword evidence="6" id="KW-0539">Nucleus</keyword>
<evidence type="ECO:0000256" key="6">
    <source>
        <dbReference type="ARBA" id="ARBA00023242"/>
    </source>
</evidence>
<evidence type="ECO:0000256" key="4">
    <source>
        <dbReference type="ARBA" id="ARBA00023125"/>
    </source>
</evidence>
<keyword evidence="4" id="KW-0238">DNA-binding</keyword>
<dbReference type="InterPro" id="IPR009057">
    <property type="entry name" value="Homeodomain-like_sf"/>
</dbReference>
<feature type="domain" description="Myb-like" evidence="7">
    <location>
        <begin position="7"/>
        <end position="59"/>
    </location>
</feature>
<dbReference type="EMBL" id="GCKF01062186">
    <property type="protein sequence ID" value="JAG92927.1"/>
    <property type="molecule type" value="Transcribed_RNA"/>
</dbReference>
<keyword evidence="5" id="KW-0804">Transcription</keyword>
<dbReference type="InterPro" id="IPR044676">
    <property type="entry name" value="EOBI/EOBII-like_plant"/>
</dbReference>
<evidence type="ECO:0000259" key="7">
    <source>
        <dbReference type="PROSITE" id="PS50090"/>
    </source>
</evidence>
<dbReference type="AlphaFoldDB" id="A0A0D6QR05"/>
<dbReference type="CDD" id="cd00167">
    <property type="entry name" value="SANT"/>
    <property type="match status" value="2"/>
</dbReference>
<evidence type="ECO:0000259" key="8">
    <source>
        <dbReference type="PROSITE" id="PS51294"/>
    </source>
</evidence>
<dbReference type="PANTHER" id="PTHR45675">
    <property type="entry name" value="MYB TRANSCRIPTION FACTOR-RELATED-RELATED"/>
    <property type="match status" value="1"/>
</dbReference>
<feature type="domain" description="Myb-like" evidence="7">
    <location>
        <begin position="60"/>
        <end position="110"/>
    </location>
</feature>
<dbReference type="Pfam" id="PF00249">
    <property type="entry name" value="Myb_DNA-binding"/>
    <property type="match status" value="2"/>
</dbReference>
<evidence type="ECO:0000313" key="9">
    <source>
        <dbReference type="EMBL" id="JAG92927.1"/>
    </source>
</evidence>
<evidence type="ECO:0008006" key="10">
    <source>
        <dbReference type="Google" id="ProtNLM"/>
    </source>
</evidence>
<dbReference type="GO" id="GO:0003700">
    <property type="term" value="F:DNA-binding transcription factor activity"/>
    <property type="evidence" value="ECO:0007669"/>
    <property type="project" value="InterPro"/>
</dbReference>
<dbReference type="FunFam" id="1.10.10.60:FF:000011">
    <property type="entry name" value="Myb transcription factor"/>
    <property type="match status" value="1"/>
</dbReference>
<evidence type="ECO:0000256" key="1">
    <source>
        <dbReference type="ARBA" id="ARBA00004123"/>
    </source>
</evidence>
<dbReference type="PROSITE" id="PS50090">
    <property type="entry name" value="MYB_LIKE"/>
    <property type="match status" value="2"/>
</dbReference>
<dbReference type="PROSITE" id="PS51294">
    <property type="entry name" value="HTH_MYB"/>
    <property type="match status" value="2"/>
</dbReference>
<dbReference type="SUPFAM" id="SSF46689">
    <property type="entry name" value="Homeodomain-like"/>
    <property type="match status" value="1"/>
</dbReference>
<accession>A0A0D6QR05</accession>
<feature type="domain" description="HTH myb-type" evidence="8">
    <location>
        <begin position="60"/>
        <end position="114"/>
    </location>
</feature>
<proteinExistence type="predicted"/>
<protein>
    <recommendedName>
        <fullName evidence="10">MYB transcription factor</fullName>
    </recommendedName>
</protein>
<sequence length="285" mass="32589">MYEHEEEEEMRKGPWTVEEDMRLLRYISLHGEGRWNFLAKAAGLKRNGKSCRLRWVNYLRPDLKRGNITPEEERLIIDLQGRWGNRWSRIAQRLPGRTDNEIKNYWRTRIKRKLHGVNGHRGNQSSDHSGYSCSIAYPFLQQKGGPEKDRASPINVEPVGRINNTLLNFDEPPVNLPINETTIGPPDSVRTNYWVNKFDSSDRETSRRSIEDLRGWALAGFEPSGDDKRPLVDAPPFEADSFTAMLSELYADLMEDGAAPSSSKASPGKVVYDQAFPQLTRPSAF</sequence>
<keyword evidence="3" id="KW-0805">Transcription regulation</keyword>
<evidence type="ECO:0000256" key="3">
    <source>
        <dbReference type="ARBA" id="ARBA00023015"/>
    </source>
</evidence>
<feature type="domain" description="HTH myb-type" evidence="8">
    <location>
        <begin position="7"/>
        <end position="59"/>
    </location>
</feature>
<organism evidence="9">
    <name type="scientific">Araucaria cunninghamii</name>
    <name type="common">Hoop pine</name>
    <name type="synonym">Moreton Bay pine</name>
    <dbReference type="NCBI Taxonomy" id="56994"/>
    <lineage>
        <taxon>Eukaryota</taxon>
        <taxon>Viridiplantae</taxon>
        <taxon>Streptophyta</taxon>
        <taxon>Embryophyta</taxon>
        <taxon>Tracheophyta</taxon>
        <taxon>Spermatophyta</taxon>
        <taxon>Pinopsida</taxon>
        <taxon>Pinidae</taxon>
        <taxon>Conifers II</taxon>
        <taxon>Araucariales</taxon>
        <taxon>Araucariaceae</taxon>
        <taxon>Araucaria</taxon>
    </lineage>
</organism>
<comment type="subcellular location">
    <subcellularLocation>
        <location evidence="1">Nucleus</location>
    </subcellularLocation>
</comment>
<keyword evidence="2" id="KW-0677">Repeat</keyword>
<evidence type="ECO:0000256" key="2">
    <source>
        <dbReference type="ARBA" id="ARBA00022737"/>
    </source>
</evidence>
<name>A0A0D6QR05_ARACU</name>
<dbReference type="InterPro" id="IPR017930">
    <property type="entry name" value="Myb_dom"/>
</dbReference>
<dbReference type="InterPro" id="IPR001005">
    <property type="entry name" value="SANT/Myb"/>
</dbReference>
<dbReference type="SMART" id="SM00717">
    <property type="entry name" value="SANT"/>
    <property type="match status" value="2"/>
</dbReference>
<dbReference type="Gene3D" id="1.10.10.60">
    <property type="entry name" value="Homeodomain-like"/>
    <property type="match status" value="2"/>
</dbReference>
<reference evidence="9" key="1">
    <citation type="submission" date="2015-03" db="EMBL/GenBank/DDBJ databases">
        <title>A transcriptome of Araucaria cunninghamii, an australian fine timber species.</title>
        <authorList>
            <person name="Jing Yi C.J.Y."/>
            <person name="Yin San L.Y.S."/>
            <person name="Abdul Karim S.S."/>
            <person name="Wan Azmi N.N."/>
            <person name="Hercus R.R."/>
            <person name="Croft L.L."/>
        </authorList>
    </citation>
    <scope>NUCLEOTIDE SEQUENCE</scope>
    <source>
        <strain evidence="9">MI0301</strain>
        <tissue evidence="9">Leaf</tissue>
    </source>
</reference>
<dbReference type="GO" id="GO:0043565">
    <property type="term" value="F:sequence-specific DNA binding"/>
    <property type="evidence" value="ECO:0007669"/>
    <property type="project" value="InterPro"/>
</dbReference>
<dbReference type="GO" id="GO:0005634">
    <property type="term" value="C:nucleus"/>
    <property type="evidence" value="ECO:0007669"/>
    <property type="project" value="UniProtKB-SubCell"/>
</dbReference>